<feature type="transmembrane region" description="Helical" evidence="1">
    <location>
        <begin position="216"/>
        <end position="235"/>
    </location>
</feature>
<dbReference type="Pfam" id="PF19877">
    <property type="entry name" value="DUF6350"/>
    <property type="match status" value="1"/>
</dbReference>
<feature type="transmembrane region" description="Helical" evidence="1">
    <location>
        <begin position="186"/>
        <end position="210"/>
    </location>
</feature>
<evidence type="ECO:0000313" key="2">
    <source>
        <dbReference type="EMBL" id="XBW07737.1"/>
    </source>
</evidence>
<feature type="transmembrane region" description="Helical" evidence="1">
    <location>
        <begin position="316"/>
        <end position="338"/>
    </location>
</feature>
<feature type="transmembrane region" description="Helical" evidence="1">
    <location>
        <begin position="242"/>
        <end position="261"/>
    </location>
</feature>
<dbReference type="EMBL" id="CP138335">
    <property type="protein sequence ID" value="XBW07737.1"/>
    <property type="molecule type" value="Genomic_DNA"/>
</dbReference>
<proteinExistence type="predicted"/>
<feature type="transmembrane region" description="Helical" evidence="1">
    <location>
        <begin position="76"/>
        <end position="102"/>
    </location>
</feature>
<evidence type="ECO:0000256" key="1">
    <source>
        <dbReference type="SAM" id="Phobius"/>
    </source>
</evidence>
<dbReference type="AlphaFoldDB" id="A0AAU7V8Y7"/>
<gene>
    <name evidence="2" type="ORF">SAC06_08820</name>
</gene>
<name>A0AAU7V8Y7_9ACTO</name>
<dbReference type="RefSeq" id="WP_350257939.1">
    <property type="nucleotide sequence ID" value="NZ_CP138335.1"/>
</dbReference>
<organism evidence="2">
    <name type="scientific">Scrofimicrobium appendicitidis</name>
    <dbReference type="NCBI Taxonomy" id="3079930"/>
    <lineage>
        <taxon>Bacteria</taxon>
        <taxon>Bacillati</taxon>
        <taxon>Actinomycetota</taxon>
        <taxon>Actinomycetes</taxon>
        <taxon>Actinomycetales</taxon>
        <taxon>Actinomycetaceae</taxon>
        <taxon>Scrofimicrobium</taxon>
    </lineage>
</organism>
<keyword evidence="1" id="KW-1133">Transmembrane helix</keyword>
<feature type="transmembrane region" description="Helical" evidence="1">
    <location>
        <begin position="122"/>
        <end position="140"/>
    </location>
</feature>
<keyword evidence="1" id="KW-0472">Membrane</keyword>
<feature type="transmembrane region" description="Helical" evidence="1">
    <location>
        <begin position="34"/>
        <end position="56"/>
    </location>
</feature>
<keyword evidence="1" id="KW-0812">Transmembrane</keyword>
<protein>
    <submittedName>
        <fullName evidence="2">DUF6350 family protein</fullName>
    </submittedName>
</protein>
<feature type="transmembrane region" description="Helical" evidence="1">
    <location>
        <begin position="146"/>
        <end position="166"/>
    </location>
</feature>
<dbReference type="InterPro" id="IPR045931">
    <property type="entry name" value="DUF6350"/>
</dbReference>
<accession>A0AAU7V8Y7</accession>
<sequence length="424" mass="44598">MTTSTPRTGTPTPERPTITIELPSGWGRAGAAGLMAALLGWVVPVAVAMVGFWAVADSPWLRQQNWQDAVALGSSFWALSLGSPAQLGLLSLTLIPLGWSLFQLLSLRLLLGRMRQFSANSIWAAIPGFVLPALVLSLSIPTEGIWWRATLGSLLIATVAAAWVFWRSGRRFPRWLQRIRPIGSGLALAFGYLGVMLVIGLVALTVSAGVHHEQMGQAAASVGAVGGQAVILWLAQLAYLPVAAVWALAWLLGATLVGVGGEVFSAAQPPTAAVPLPAWALVPTEAGASPWWVFLLVAICYSLFTWLHLRRRNLKLVALTVGLGAVVGAGLFAAWLALSTGGLGTGALAHLGPQVGPATVAFALTFLLPATVPPLLLHPSTIAACRRQISLWRQPADHVDSTTEAEEVAEAEAEAVATETGEDQ</sequence>
<dbReference type="KEGG" id="sapp:SAC06_08820"/>
<reference evidence="2" key="1">
    <citation type="submission" date="2023-11" db="EMBL/GenBank/DDBJ databases">
        <title>Scrofimicrobium hongkongense sp. nov., isolated from a patient with peritonitis.</title>
        <authorList>
            <person name="Lao H.Y."/>
            <person name="Wong A.Y.P."/>
            <person name="Ng T.L."/>
            <person name="Wong R.Y.L."/>
            <person name="Yau M.C.Y."/>
            <person name="Lam J.Y.W."/>
            <person name="Siu G.K.H."/>
        </authorList>
    </citation>
    <scope>NUCLEOTIDE SEQUENCE</scope>
    <source>
        <strain evidence="2">R131</strain>
    </source>
</reference>
<feature type="transmembrane region" description="Helical" evidence="1">
    <location>
        <begin position="358"/>
        <end position="377"/>
    </location>
</feature>
<feature type="transmembrane region" description="Helical" evidence="1">
    <location>
        <begin position="291"/>
        <end position="309"/>
    </location>
</feature>